<comment type="subcellular location">
    <subcellularLocation>
        <location evidence="1">Cell membrane</location>
        <topology evidence="1">Multi-pass membrane protein</topology>
    </subcellularLocation>
</comment>
<sequence length="554" mass="59578">MRLTELLIRDARTPLQRLGFVAFLAGASSTVILAVVNSVATDSQLHSGGNAQYVALYGLALLVYIFSQRYVLNTTTDEVESIVDEWRRRLIRKLAASRLVGVEKIGHGAIFTAINADTQTVSHTAGSLILGVQAVMMILCTAVYIATLSLPALGLVVVVLMLAARVYARRGQRASQDLRRAHEEIGALHEMVEALLGGFKEIKLSSRRAAELLDDAVRVSSRTAHYRSLAQRTLGMNFVFSQAAIFVLLGSLVFILPVLSTTFAAITVKVLTAVLFLVGPVSGVISAAPQITVANAAAENLLAVEKLLDDNVEPPGTGAGTGADAGTRAGSAPAGFDTIELRHAVFTRGEGSDRFTVGPVDLSIRRGETLFITGGNGSGKTTLVKLLTGLYPLDSGSLVLDGQPVDAQGLQGYRDLFGAIFSDFHLFRTLYGLDPVDSAHADALIDEMEIESKVHIEGGRRFSTVGLSTGQRKRLALVAAQLEGRPVLVLDEWAADQDPHFRAKFYEVLLPRLQHKGVTVIAITHDDRYFHHADRRVHIEDGRIASVSNRGSAS</sequence>
<evidence type="ECO:0000256" key="7">
    <source>
        <dbReference type="ARBA" id="ARBA00023136"/>
    </source>
</evidence>
<dbReference type="InterPro" id="IPR039421">
    <property type="entry name" value="Type_1_exporter"/>
</dbReference>
<feature type="transmembrane region" description="Helical" evidence="8">
    <location>
        <begin position="262"/>
        <end position="285"/>
    </location>
</feature>
<dbReference type="GO" id="GO:0015833">
    <property type="term" value="P:peptide transport"/>
    <property type="evidence" value="ECO:0007669"/>
    <property type="project" value="InterPro"/>
</dbReference>
<dbReference type="InterPro" id="IPR005898">
    <property type="entry name" value="Cyc_pep_transpt_SyrD/YojI"/>
</dbReference>
<dbReference type="InterPro" id="IPR003439">
    <property type="entry name" value="ABC_transporter-like_ATP-bd"/>
</dbReference>
<dbReference type="PROSITE" id="PS50893">
    <property type="entry name" value="ABC_TRANSPORTER_2"/>
    <property type="match status" value="1"/>
</dbReference>
<dbReference type="PANTHER" id="PTHR24221">
    <property type="entry name" value="ATP-BINDING CASSETTE SUB-FAMILY B"/>
    <property type="match status" value="1"/>
</dbReference>
<evidence type="ECO:0000256" key="4">
    <source>
        <dbReference type="ARBA" id="ARBA00022741"/>
    </source>
</evidence>
<dbReference type="InterPro" id="IPR011527">
    <property type="entry name" value="ABC1_TM_dom"/>
</dbReference>
<dbReference type="GO" id="GO:1904680">
    <property type="term" value="F:peptide transmembrane transporter activity"/>
    <property type="evidence" value="ECO:0007669"/>
    <property type="project" value="InterPro"/>
</dbReference>
<evidence type="ECO:0000256" key="3">
    <source>
        <dbReference type="ARBA" id="ARBA00022692"/>
    </source>
</evidence>
<evidence type="ECO:0000256" key="6">
    <source>
        <dbReference type="ARBA" id="ARBA00022989"/>
    </source>
</evidence>
<evidence type="ECO:0000256" key="1">
    <source>
        <dbReference type="ARBA" id="ARBA00004651"/>
    </source>
</evidence>
<dbReference type="PROSITE" id="PS50929">
    <property type="entry name" value="ABC_TM1F"/>
    <property type="match status" value="1"/>
</dbReference>
<dbReference type="NCBIfam" id="TIGR01194">
    <property type="entry name" value="cyc_pep_trnsptr"/>
    <property type="match status" value="1"/>
</dbReference>
<feature type="domain" description="ABC transporter" evidence="9">
    <location>
        <begin position="339"/>
        <end position="553"/>
    </location>
</feature>
<dbReference type="GO" id="GO:0140359">
    <property type="term" value="F:ABC-type transporter activity"/>
    <property type="evidence" value="ECO:0007669"/>
    <property type="project" value="InterPro"/>
</dbReference>
<keyword evidence="2" id="KW-1003">Cell membrane</keyword>
<evidence type="ECO:0000256" key="8">
    <source>
        <dbReference type="SAM" id="Phobius"/>
    </source>
</evidence>
<evidence type="ECO:0000259" key="9">
    <source>
        <dbReference type="PROSITE" id="PS50893"/>
    </source>
</evidence>
<evidence type="ECO:0000256" key="2">
    <source>
        <dbReference type="ARBA" id="ARBA00022475"/>
    </source>
</evidence>
<evidence type="ECO:0000256" key="5">
    <source>
        <dbReference type="ARBA" id="ARBA00022840"/>
    </source>
</evidence>
<dbReference type="GO" id="GO:0005886">
    <property type="term" value="C:plasma membrane"/>
    <property type="evidence" value="ECO:0007669"/>
    <property type="project" value="UniProtKB-SubCell"/>
</dbReference>
<dbReference type="SMART" id="SM00382">
    <property type="entry name" value="AAA"/>
    <property type="match status" value="1"/>
</dbReference>
<dbReference type="PANTHER" id="PTHR24221:SF654">
    <property type="entry name" value="ATP-BINDING CASSETTE SUB-FAMILY B MEMBER 6"/>
    <property type="match status" value="1"/>
</dbReference>
<dbReference type="AlphaFoldDB" id="A0AAX3STS4"/>
<dbReference type="InterPro" id="IPR003593">
    <property type="entry name" value="AAA+_ATPase"/>
</dbReference>
<keyword evidence="6 8" id="KW-1133">Transmembrane helix</keyword>
<dbReference type="Gene3D" id="3.40.50.300">
    <property type="entry name" value="P-loop containing nucleotide triphosphate hydrolases"/>
    <property type="match status" value="1"/>
</dbReference>
<feature type="transmembrane region" description="Helical" evidence="8">
    <location>
        <begin position="152"/>
        <end position="168"/>
    </location>
</feature>
<dbReference type="EMBL" id="CP120956">
    <property type="protein sequence ID" value="WFF83314.1"/>
    <property type="molecule type" value="Genomic_DNA"/>
</dbReference>
<dbReference type="GO" id="GO:0034040">
    <property type="term" value="F:ATPase-coupled lipid transmembrane transporter activity"/>
    <property type="evidence" value="ECO:0007669"/>
    <property type="project" value="TreeGrafter"/>
</dbReference>
<dbReference type="Gene3D" id="1.20.1560.10">
    <property type="entry name" value="ABC transporter type 1, transmembrane domain"/>
    <property type="match status" value="1"/>
</dbReference>
<dbReference type="GO" id="GO:0016887">
    <property type="term" value="F:ATP hydrolysis activity"/>
    <property type="evidence" value="ECO:0007669"/>
    <property type="project" value="InterPro"/>
</dbReference>
<reference evidence="11" key="1">
    <citation type="submission" date="2023-03" db="EMBL/GenBank/DDBJ databases">
        <title>Synergistic degradation of erythromycin by symbiotic bacteria Ery-6A and Ery-6B and application in simulated water remediation.</title>
        <authorList>
            <person name="Xu S."/>
        </authorList>
    </citation>
    <scope>NUCLEOTIDE SEQUENCE</scope>
    <source>
        <strain evidence="11">Ery-6A</strain>
    </source>
</reference>
<dbReference type="CDD" id="cd03228">
    <property type="entry name" value="ABCC_MRP_Like"/>
    <property type="match status" value="1"/>
</dbReference>
<proteinExistence type="predicted"/>
<keyword evidence="4" id="KW-0547">Nucleotide-binding</keyword>
<dbReference type="RefSeq" id="WP_133072673.1">
    <property type="nucleotide sequence ID" value="NZ_CP104581.1"/>
</dbReference>
<keyword evidence="5" id="KW-0067">ATP-binding</keyword>
<feature type="transmembrane region" description="Helical" evidence="8">
    <location>
        <begin position="234"/>
        <end position="256"/>
    </location>
</feature>
<dbReference type="GO" id="GO:0005524">
    <property type="term" value="F:ATP binding"/>
    <property type="evidence" value="ECO:0007669"/>
    <property type="project" value="UniProtKB-KW"/>
</dbReference>
<evidence type="ECO:0000313" key="12">
    <source>
        <dbReference type="Proteomes" id="UP001219066"/>
    </source>
</evidence>
<dbReference type="InterPro" id="IPR036640">
    <property type="entry name" value="ABC1_TM_sf"/>
</dbReference>
<name>A0AAX3STS4_9BURK</name>
<protein>
    <submittedName>
        <fullName evidence="11">Cyclic peptide export ABC transporter</fullName>
    </submittedName>
</protein>
<gene>
    <name evidence="11" type="ORF">PYR84_11655</name>
</gene>
<dbReference type="Pfam" id="PF00005">
    <property type="entry name" value="ABC_tran"/>
    <property type="match status" value="1"/>
</dbReference>
<dbReference type="SUPFAM" id="SSF90123">
    <property type="entry name" value="ABC transporter transmembrane region"/>
    <property type="match status" value="1"/>
</dbReference>
<organism evidence="11 12">
    <name type="scientific">Delftia tsuruhatensis</name>
    <dbReference type="NCBI Taxonomy" id="180282"/>
    <lineage>
        <taxon>Bacteria</taxon>
        <taxon>Pseudomonadati</taxon>
        <taxon>Pseudomonadota</taxon>
        <taxon>Betaproteobacteria</taxon>
        <taxon>Burkholderiales</taxon>
        <taxon>Comamonadaceae</taxon>
        <taxon>Delftia</taxon>
    </lineage>
</organism>
<keyword evidence="7 8" id="KW-0472">Membrane</keyword>
<evidence type="ECO:0000313" key="11">
    <source>
        <dbReference type="EMBL" id="WFF83314.1"/>
    </source>
</evidence>
<dbReference type="InterPro" id="IPR027417">
    <property type="entry name" value="P-loop_NTPase"/>
</dbReference>
<dbReference type="Proteomes" id="UP001219066">
    <property type="component" value="Chromosome"/>
</dbReference>
<keyword evidence="3 8" id="KW-0812">Transmembrane</keyword>
<feature type="transmembrane region" description="Helical" evidence="8">
    <location>
        <begin position="51"/>
        <end position="67"/>
    </location>
</feature>
<feature type="transmembrane region" description="Helical" evidence="8">
    <location>
        <begin position="20"/>
        <end position="39"/>
    </location>
</feature>
<feature type="domain" description="ABC transmembrane type-1" evidence="10">
    <location>
        <begin position="18"/>
        <end position="292"/>
    </location>
</feature>
<accession>A0AAX3STS4</accession>
<evidence type="ECO:0000259" key="10">
    <source>
        <dbReference type="PROSITE" id="PS50929"/>
    </source>
</evidence>
<dbReference type="SUPFAM" id="SSF52540">
    <property type="entry name" value="P-loop containing nucleoside triphosphate hydrolases"/>
    <property type="match status" value="1"/>
</dbReference>